<gene>
    <name evidence="2" type="primary">LOC137487239</name>
</gene>
<reference evidence="2" key="1">
    <citation type="submission" date="2025-08" db="UniProtKB">
        <authorList>
            <consortium name="RefSeq"/>
        </authorList>
    </citation>
    <scope>IDENTIFICATION</scope>
    <source>
        <strain evidence="2">Tuebingen</strain>
        <tissue evidence="2">Fibroblasts and whole tissue</tissue>
    </source>
</reference>
<keyword evidence="1" id="KW-1185">Reference proteome</keyword>
<accession>A0AC58HJD6</accession>
<dbReference type="Proteomes" id="UP000000437">
    <property type="component" value="Chromosome 16"/>
</dbReference>
<evidence type="ECO:0000313" key="1">
    <source>
        <dbReference type="Proteomes" id="UP000000437"/>
    </source>
</evidence>
<sequence length="274" mass="31616">MQHKDAKINALEDQLSTYSSPNDDLTQQLDDISDELYRLRELIQVYQKKPEPRWAEPLSASPPLSKADSLISINIGRSERLKTKSSPALTTNNFPSDASRKLLHTAVKPAQEETLRDLDKLAKRITQFNPSSTESRNIQAFLQDIDFYLEARPHVTDRDRFYLLRSTSSPEVQSFLDRQRAHIKSNYQLLREALIEEFKSSESEHGVFTALETKQGRHKTPQAFYHRFRKAYFAAHDNPVLEEDVNFKTFFLRNLHPGLSRLLGIIACPRTMSI</sequence>
<name>A0AC58HJD6_DANRE</name>
<proteinExistence type="predicted"/>
<protein>
    <submittedName>
        <fullName evidence="2">Uncharacterized protein</fullName>
    </submittedName>
</protein>
<organism evidence="1 2">
    <name type="scientific">Danio rerio</name>
    <name type="common">Zebrafish</name>
    <name type="synonym">Brachydanio rerio</name>
    <dbReference type="NCBI Taxonomy" id="7955"/>
    <lineage>
        <taxon>Eukaryota</taxon>
        <taxon>Metazoa</taxon>
        <taxon>Chordata</taxon>
        <taxon>Craniata</taxon>
        <taxon>Vertebrata</taxon>
        <taxon>Euteleostomi</taxon>
        <taxon>Actinopterygii</taxon>
        <taxon>Neopterygii</taxon>
        <taxon>Teleostei</taxon>
        <taxon>Ostariophysi</taxon>
        <taxon>Cypriniformes</taxon>
        <taxon>Danionidae</taxon>
        <taxon>Danioninae</taxon>
        <taxon>Danio</taxon>
    </lineage>
</organism>
<dbReference type="RefSeq" id="XP_073782130.1">
    <property type="nucleotide sequence ID" value="XM_073926029.1"/>
</dbReference>
<evidence type="ECO:0000313" key="2">
    <source>
        <dbReference type="RefSeq" id="XP_073782130.1"/>
    </source>
</evidence>